<dbReference type="Gene3D" id="3.40.50.300">
    <property type="entry name" value="P-loop containing nucleotide triphosphate hydrolases"/>
    <property type="match status" value="1"/>
</dbReference>
<dbReference type="GO" id="GO:0005524">
    <property type="term" value="F:ATP binding"/>
    <property type="evidence" value="ECO:0007669"/>
    <property type="project" value="UniProtKB-KW"/>
</dbReference>
<organism evidence="5 6">
    <name type="scientific">Niastella soli</name>
    <dbReference type="NCBI Taxonomy" id="2821487"/>
    <lineage>
        <taxon>Bacteria</taxon>
        <taxon>Pseudomonadati</taxon>
        <taxon>Bacteroidota</taxon>
        <taxon>Chitinophagia</taxon>
        <taxon>Chitinophagales</taxon>
        <taxon>Chitinophagaceae</taxon>
        <taxon>Niastella</taxon>
    </lineage>
</organism>
<evidence type="ECO:0000259" key="4">
    <source>
        <dbReference type="SMART" id="SM00382"/>
    </source>
</evidence>
<dbReference type="Proteomes" id="UP000677244">
    <property type="component" value="Unassembled WGS sequence"/>
</dbReference>
<feature type="domain" description="AAA+ ATPase" evidence="4">
    <location>
        <begin position="450"/>
        <end position="582"/>
    </location>
</feature>
<protein>
    <submittedName>
        <fullName evidence="5">ATP-binding protein</fullName>
    </submittedName>
</protein>
<keyword evidence="2" id="KW-0547">Nucleotide-binding</keyword>
<evidence type="ECO:0000313" key="5">
    <source>
        <dbReference type="EMBL" id="MBO9205495.1"/>
    </source>
</evidence>
<dbReference type="InterPro" id="IPR050221">
    <property type="entry name" value="26S_Proteasome_ATPase"/>
</dbReference>
<accession>A0ABS3Z732</accession>
<evidence type="ECO:0000256" key="2">
    <source>
        <dbReference type="ARBA" id="ARBA00022741"/>
    </source>
</evidence>
<dbReference type="InterPro" id="IPR003593">
    <property type="entry name" value="AAA+_ATPase"/>
</dbReference>
<dbReference type="Pfam" id="PF22977">
    <property type="entry name" value="WHD"/>
    <property type="match status" value="1"/>
</dbReference>
<gene>
    <name evidence="5" type="ORF">J7I42_34715</name>
</gene>
<dbReference type="InterPro" id="IPR054472">
    <property type="entry name" value="WHD"/>
</dbReference>
<dbReference type="InterPro" id="IPR027417">
    <property type="entry name" value="P-loop_NTPase"/>
</dbReference>
<comment type="similarity">
    <text evidence="1">Belongs to the AAA ATPase family.</text>
</comment>
<dbReference type="SMART" id="SM00382">
    <property type="entry name" value="AAA"/>
    <property type="match status" value="1"/>
</dbReference>
<evidence type="ECO:0000313" key="6">
    <source>
        <dbReference type="Proteomes" id="UP000677244"/>
    </source>
</evidence>
<dbReference type="CDD" id="cd19481">
    <property type="entry name" value="RecA-like_protease"/>
    <property type="match status" value="1"/>
</dbReference>
<evidence type="ECO:0000256" key="1">
    <source>
        <dbReference type="ARBA" id="ARBA00006914"/>
    </source>
</evidence>
<dbReference type="EMBL" id="JAGHKO010000024">
    <property type="protein sequence ID" value="MBO9205495.1"/>
    <property type="molecule type" value="Genomic_DNA"/>
</dbReference>
<sequence>MNTKKTPNWNSANQRYLMAAIKVLQEELETSAIYTGKIDEDNRPTSIAQEEMENAIQELSDPAALETLVTVLGLTSFERKLLLLCAGVELDAQFSEGIGTLQGDPFLANPTFSLALAAFSDAHWDAIAPGSPLRYWHLIDISTDKGLNKSPLKINEHILHYLTGVRYLDKQLEVILEPVYAQNSIVPSQMELVKAILFACSAEAGYTRLPALQFSGDRADKLNIAALACAEMGLQLYNLSAFSIPGNYKEMEELIRLLNRDTALNSFALYLDCTQLDTADKLRVQLVTHFIEKMESVLMVDTEQWILDLKREKIDINVLRPTLDEQKQLWEKCLGNNNQIGLSDKIVAHFDLSAKTIDLAGRETAVQLAQNKIQEGGITELEKTIWKACCKHTRPKVEELAQRIEPMAGWNDIVLPETSRQMLKEIAMQVKNRYKVYQEWGFAGASSRGLGIAALFAGESGTGKTMASEVLANELNLDLYRIDLSQVVNKYIGETEKNLKRIFDAAEEGGAILLFDEADALFGKRSEVKDSHDRYSNIEVSYLLQRMEAYRGLAILTTNMKGALDKAFLRRIRFVVPFPFPDAMLRADIWNRIFPAGTPVTDLNVDKLSRLNIPGGNIRNIALNAAFMAAEEGQSVQMTHLSRAVRTEYAKIEKALSNSEIGGW</sequence>
<dbReference type="RefSeq" id="WP_209145113.1">
    <property type="nucleotide sequence ID" value="NZ_JAGHKO010000024.1"/>
</dbReference>
<evidence type="ECO:0000256" key="3">
    <source>
        <dbReference type="ARBA" id="ARBA00022840"/>
    </source>
</evidence>
<dbReference type="PANTHER" id="PTHR23073">
    <property type="entry name" value="26S PROTEASOME REGULATORY SUBUNIT"/>
    <property type="match status" value="1"/>
</dbReference>
<dbReference type="InterPro" id="IPR003959">
    <property type="entry name" value="ATPase_AAA_core"/>
</dbReference>
<dbReference type="Pfam" id="PF00004">
    <property type="entry name" value="AAA"/>
    <property type="match status" value="1"/>
</dbReference>
<proteinExistence type="inferred from homology"/>
<keyword evidence="6" id="KW-1185">Reference proteome</keyword>
<reference evidence="5 6" key="1">
    <citation type="submission" date="2021-03" db="EMBL/GenBank/DDBJ databases">
        <title>Assistant Professor.</title>
        <authorList>
            <person name="Huq M.A."/>
        </authorList>
    </citation>
    <scope>NUCLEOTIDE SEQUENCE [LARGE SCALE GENOMIC DNA]</scope>
    <source>
        <strain evidence="5 6">MAH-29</strain>
    </source>
</reference>
<dbReference type="SUPFAM" id="SSF52540">
    <property type="entry name" value="P-loop containing nucleoside triphosphate hydrolases"/>
    <property type="match status" value="1"/>
</dbReference>
<keyword evidence="3 5" id="KW-0067">ATP-binding</keyword>
<name>A0ABS3Z732_9BACT</name>
<comment type="caution">
    <text evidence="5">The sequence shown here is derived from an EMBL/GenBank/DDBJ whole genome shotgun (WGS) entry which is preliminary data.</text>
</comment>